<dbReference type="InterPro" id="IPR013943">
    <property type="entry name" value="Pet127"/>
</dbReference>
<feature type="compositionally biased region" description="Basic and acidic residues" evidence="1">
    <location>
        <begin position="738"/>
        <end position="748"/>
    </location>
</feature>
<evidence type="ECO:0000313" key="2">
    <source>
        <dbReference type="EMBL" id="CED82169.1"/>
    </source>
</evidence>
<feature type="compositionally biased region" description="Basic and acidic residues" evidence="1">
    <location>
        <begin position="244"/>
        <end position="254"/>
    </location>
</feature>
<dbReference type="GO" id="GO:0005739">
    <property type="term" value="C:mitochondrion"/>
    <property type="evidence" value="ECO:0007669"/>
    <property type="project" value="InterPro"/>
</dbReference>
<evidence type="ECO:0000256" key="1">
    <source>
        <dbReference type="SAM" id="MobiDB-lite"/>
    </source>
</evidence>
<dbReference type="Pfam" id="PF08634">
    <property type="entry name" value="Pet127"/>
    <property type="match status" value="1"/>
</dbReference>
<feature type="region of interest" description="Disordered" evidence="1">
    <location>
        <begin position="881"/>
        <end position="967"/>
    </location>
</feature>
<organism evidence="2">
    <name type="scientific">Phaffia rhodozyma</name>
    <name type="common">Yeast</name>
    <name type="synonym">Xanthophyllomyces dendrorhous</name>
    <dbReference type="NCBI Taxonomy" id="264483"/>
    <lineage>
        <taxon>Eukaryota</taxon>
        <taxon>Fungi</taxon>
        <taxon>Dikarya</taxon>
        <taxon>Basidiomycota</taxon>
        <taxon>Agaricomycotina</taxon>
        <taxon>Tremellomycetes</taxon>
        <taxon>Cystofilobasidiales</taxon>
        <taxon>Mrakiaceae</taxon>
        <taxon>Phaffia</taxon>
    </lineage>
</organism>
<feature type="compositionally biased region" description="Polar residues" evidence="1">
    <location>
        <begin position="233"/>
        <end position="243"/>
    </location>
</feature>
<feature type="compositionally biased region" description="Basic and acidic residues" evidence="1">
    <location>
        <begin position="1094"/>
        <end position="1103"/>
    </location>
</feature>
<feature type="region of interest" description="Disordered" evidence="1">
    <location>
        <begin position="1083"/>
        <end position="1103"/>
    </location>
</feature>
<feature type="compositionally biased region" description="Low complexity" evidence="1">
    <location>
        <begin position="881"/>
        <end position="894"/>
    </location>
</feature>
<dbReference type="EMBL" id="LN483124">
    <property type="protein sequence ID" value="CED82169.1"/>
    <property type="molecule type" value="Genomic_DNA"/>
</dbReference>
<dbReference type="AlphaFoldDB" id="A0A0F7SNC6"/>
<feature type="region of interest" description="Disordered" evidence="1">
    <location>
        <begin position="47"/>
        <end position="161"/>
    </location>
</feature>
<feature type="compositionally biased region" description="Low complexity" evidence="1">
    <location>
        <begin position="1038"/>
        <end position="1050"/>
    </location>
</feature>
<name>A0A0F7SNC6_PHARH</name>
<feature type="region of interest" description="Disordered" evidence="1">
    <location>
        <begin position="233"/>
        <end position="258"/>
    </location>
</feature>
<feature type="compositionally biased region" description="Basic and acidic residues" evidence="1">
    <location>
        <begin position="187"/>
        <end position="213"/>
    </location>
</feature>
<proteinExistence type="predicted"/>
<feature type="compositionally biased region" description="Low complexity" evidence="1">
    <location>
        <begin position="85"/>
        <end position="143"/>
    </location>
</feature>
<feature type="compositionally biased region" description="Pro residues" evidence="1">
    <location>
        <begin position="950"/>
        <end position="959"/>
    </location>
</feature>
<feature type="region of interest" description="Disordered" evidence="1">
    <location>
        <begin position="724"/>
        <end position="748"/>
    </location>
</feature>
<sequence length="1103" mass="122084">MSLISRFNIRSNAALSLSRRSTSRVSLLSLPSTLKSTDQSIAFGRVYSSHPKQPSGHKDVPHLSSPESRVSTESHFVGRRRRGPFVRSEGSQSPSSSSSPQTSSSSPTTTTTTTSSSSSSSTPSSSFTPSSPSASVSRLSSKPSSHKFAIKPPEPTTRPKSYQGLAADLYNQYVTGKLAPLNRAKPVKREILPSPDLKDEETGQADARKKKDGGGSGRVRSWFVRDINASEINGESSTSVSNQNKDRVGTEVKTKPQQTFTSENISLARGFERTLEGDQNIKDGKMQFYKEPVEKGGVLLFESDARKIPQPEILDVKKIISYPTTSQLAAMESAADKDSRPTFLSDSSYFSTLCALVYNSISARSDLSDKGASSFQNYRPMSFNLLQKDDTNVYHIVEDVDLSVQPLKHFKNIDTIVSKMMTTPTDQMENLIGNVDFVDQVEQTRLERAKVIELMDIYLGASRLYSSPNLPGNGEFSVKTKVTNRIMHDCMPGEGERLKKFDEQMELFQIERESSNLRDMVQDWFMLRLEERQGLLTVFHNTSQLQGFEYRSIDFFQDALFSLSLSSPSSSQDSLATNEAMAESRFRETIIAVTEILQRISVDFNYHSDLNVIINQREQNPLAIYVFSHGLSKESSASGKRAGKMLLGSYIYEYRNAPGSEAWSPETTVITRDIFGARDEIAMEMQDIGEALNRPANPLFLLSIYDPTDLLNLFDRRRDLAPGWRNPSLADGSSTSHRSSDGGGRGREIDAYTFIRDGTDIARQPPPSFLSGQTNTTSPLPSLSFDLGIHAPKAQYRPWKEVLTSPPTASADAPVLANGLYTTDYSALFKIARRSGAWTSKMEPMDRNLVGEPNRQRDQMVRWNKIQSKMKSIIEKEFPAPALSTSSAPSAASVPPAPWTNKSTKWREERNPHAPRPVLTYKSVQEQKTANRHHVRDSIGRSKPIVATPPSNPPTPNAPAPNFQIPTYQPKVDSEKAVAAWHSAEHARRRVVDFFAKEEAINPDANYEVDLKTGHGLLNKPVRHEVLANFIKINPNAPSSTQDSSSSSVFSPPPSIPNSKSSPAATAAISAAVAVARKSSGNILYNSPRLQPRNLKDYKRPKK</sequence>
<dbReference type="GO" id="GO:0000959">
    <property type="term" value="P:mitochondrial RNA metabolic process"/>
    <property type="evidence" value="ECO:0007669"/>
    <property type="project" value="InterPro"/>
</dbReference>
<feature type="compositionally biased region" description="Polar residues" evidence="1">
    <location>
        <begin position="65"/>
        <end position="74"/>
    </location>
</feature>
<protein>
    <submittedName>
        <fullName evidence="2">Mitochondrial protein Pet127</fullName>
    </submittedName>
</protein>
<feature type="region of interest" description="Disordered" evidence="1">
    <location>
        <begin position="185"/>
        <end position="220"/>
    </location>
</feature>
<reference evidence="2" key="1">
    <citation type="submission" date="2014-08" db="EMBL/GenBank/DDBJ databases">
        <authorList>
            <person name="Sharma Rahul"/>
            <person name="Thines Marco"/>
        </authorList>
    </citation>
    <scope>NUCLEOTIDE SEQUENCE</scope>
</reference>
<accession>A0A0F7SNC6</accession>
<feature type="region of interest" description="Disordered" evidence="1">
    <location>
        <begin position="1037"/>
        <end position="1063"/>
    </location>
</feature>